<accession>A0A1G7ICT3</accession>
<protein>
    <submittedName>
        <fullName evidence="4">Transglycosylase SLT domain-containing protein</fullName>
    </submittedName>
</protein>
<dbReference type="Gene3D" id="1.10.530.10">
    <property type="match status" value="1"/>
</dbReference>
<evidence type="ECO:0000256" key="1">
    <source>
        <dbReference type="ARBA" id="ARBA00009387"/>
    </source>
</evidence>
<dbReference type="Pfam" id="PF01464">
    <property type="entry name" value="SLT"/>
    <property type="match status" value="1"/>
</dbReference>
<gene>
    <name evidence="4" type="ORF">SAMN04488105_112156</name>
</gene>
<evidence type="ECO:0000256" key="2">
    <source>
        <dbReference type="SAM" id="SignalP"/>
    </source>
</evidence>
<dbReference type="SUPFAM" id="SSF53955">
    <property type="entry name" value="Lysozyme-like"/>
    <property type="match status" value="1"/>
</dbReference>
<dbReference type="AlphaFoldDB" id="A0A1G7ICT3"/>
<feature type="chain" id="PRO_5011472115" evidence="2">
    <location>
        <begin position="25"/>
        <end position="287"/>
    </location>
</feature>
<sequence>MGSAMLPRLFSILAALLIASAAHSDPLPFPLPPTESVHAVSSSVRPLARRTTIPEARWGTKGGRNTWSLAALSALRGPASRLPEIVPDDIATWCPAYPSAGREDREAFWLGLVSALAKHESTYRPTAVGGGGLWYGLLQILPSTARLYGCQAGSGDALKDPRLNLACGLRIMAKTVSRDRVVSRNMRGVAADWGPFHSRTKREDMIAWTRAQPYCAGLPRSLKPVARPDAWGAPAVMASAELPQSDMVIALSENGTILRPVDHSAEPVIATSGHDHRAPAGAYSRFE</sequence>
<keyword evidence="5" id="KW-1185">Reference proteome</keyword>
<dbReference type="STRING" id="282683.SAMN04488105_112156"/>
<feature type="domain" description="Transglycosylase SLT" evidence="3">
    <location>
        <begin position="103"/>
        <end position="177"/>
    </location>
</feature>
<dbReference type="InterPro" id="IPR023346">
    <property type="entry name" value="Lysozyme-like_dom_sf"/>
</dbReference>
<organism evidence="4 5">
    <name type="scientific">Salipiger thiooxidans</name>
    <dbReference type="NCBI Taxonomy" id="282683"/>
    <lineage>
        <taxon>Bacteria</taxon>
        <taxon>Pseudomonadati</taxon>
        <taxon>Pseudomonadota</taxon>
        <taxon>Alphaproteobacteria</taxon>
        <taxon>Rhodobacterales</taxon>
        <taxon>Roseobacteraceae</taxon>
        <taxon>Salipiger</taxon>
    </lineage>
</organism>
<dbReference type="InterPro" id="IPR008258">
    <property type="entry name" value="Transglycosylase_SLT_dom_1"/>
</dbReference>
<evidence type="ECO:0000313" key="5">
    <source>
        <dbReference type="Proteomes" id="UP000198994"/>
    </source>
</evidence>
<feature type="signal peptide" evidence="2">
    <location>
        <begin position="1"/>
        <end position="24"/>
    </location>
</feature>
<dbReference type="Proteomes" id="UP000198994">
    <property type="component" value="Unassembled WGS sequence"/>
</dbReference>
<evidence type="ECO:0000313" key="4">
    <source>
        <dbReference type="EMBL" id="SDF10521.1"/>
    </source>
</evidence>
<dbReference type="EMBL" id="FNAV01000012">
    <property type="protein sequence ID" value="SDF10521.1"/>
    <property type="molecule type" value="Genomic_DNA"/>
</dbReference>
<keyword evidence="2" id="KW-0732">Signal</keyword>
<reference evidence="5" key="1">
    <citation type="submission" date="2016-10" db="EMBL/GenBank/DDBJ databases">
        <authorList>
            <person name="Varghese N."/>
            <person name="Submissions S."/>
        </authorList>
    </citation>
    <scope>NUCLEOTIDE SEQUENCE [LARGE SCALE GENOMIC DNA]</scope>
    <source>
        <strain evidence="5">DSM 10146</strain>
    </source>
</reference>
<evidence type="ECO:0000259" key="3">
    <source>
        <dbReference type="Pfam" id="PF01464"/>
    </source>
</evidence>
<proteinExistence type="inferred from homology"/>
<comment type="similarity">
    <text evidence="1">Belongs to the virb1 family.</text>
</comment>
<name>A0A1G7ICT3_9RHOB</name>